<dbReference type="Proteomes" id="UP001209570">
    <property type="component" value="Unassembled WGS sequence"/>
</dbReference>
<dbReference type="InterPro" id="IPR003035">
    <property type="entry name" value="RWP-RK_dom"/>
</dbReference>
<evidence type="ECO:0000313" key="10">
    <source>
        <dbReference type="Proteomes" id="UP001209570"/>
    </source>
</evidence>
<feature type="compositionally biased region" description="Polar residues" evidence="7">
    <location>
        <begin position="183"/>
        <end position="197"/>
    </location>
</feature>
<keyword evidence="5" id="KW-0804">Transcription</keyword>
<evidence type="ECO:0000256" key="2">
    <source>
        <dbReference type="ARBA" id="ARBA00023015"/>
    </source>
</evidence>
<proteinExistence type="predicted"/>
<feature type="region of interest" description="Disordered" evidence="7">
    <location>
        <begin position="276"/>
        <end position="336"/>
    </location>
</feature>
<gene>
    <name evidence="9" type="ORF">P43SY_004416</name>
</gene>
<dbReference type="PANTHER" id="PTHR46373:SF2">
    <property type="entry name" value="RWP-RK DOMAIN-CONTAINING PROTEIN"/>
    <property type="match status" value="1"/>
</dbReference>
<evidence type="ECO:0000256" key="3">
    <source>
        <dbReference type="ARBA" id="ARBA00023054"/>
    </source>
</evidence>
<evidence type="ECO:0000256" key="7">
    <source>
        <dbReference type="SAM" id="MobiDB-lite"/>
    </source>
</evidence>
<keyword evidence="6" id="KW-0539">Nucleus</keyword>
<keyword evidence="2" id="KW-0805">Transcription regulation</keyword>
<feature type="compositionally biased region" description="Basic and acidic residues" evidence="7">
    <location>
        <begin position="278"/>
        <end position="287"/>
    </location>
</feature>
<dbReference type="AlphaFoldDB" id="A0AAD5LSH6"/>
<feature type="compositionally biased region" description="Acidic residues" evidence="7">
    <location>
        <begin position="169"/>
        <end position="182"/>
    </location>
</feature>
<evidence type="ECO:0000256" key="4">
    <source>
        <dbReference type="ARBA" id="ARBA00023125"/>
    </source>
</evidence>
<dbReference type="InterPro" id="IPR044607">
    <property type="entry name" value="RKD-like"/>
</dbReference>
<name>A0AAD5LSH6_PYTIN</name>
<dbReference type="EMBL" id="JAKCXM010000013">
    <property type="protein sequence ID" value="KAJ0408258.1"/>
    <property type="molecule type" value="Genomic_DNA"/>
</dbReference>
<accession>A0AAD5LSH6</accession>
<dbReference type="Pfam" id="PF02042">
    <property type="entry name" value="RWP-RK"/>
    <property type="match status" value="1"/>
</dbReference>
<dbReference type="PANTHER" id="PTHR46373">
    <property type="entry name" value="PROTEIN RKD4"/>
    <property type="match status" value="1"/>
</dbReference>
<reference evidence="9" key="1">
    <citation type="submission" date="2021-12" db="EMBL/GenBank/DDBJ databases">
        <title>Prjna785345.</title>
        <authorList>
            <person name="Rujirawat T."/>
            <person name="Krajaejun T."/>
        </authorList>
    </citation>
    <scope>NUCLEOTIDE SEQUENCE</scope>
    <source>
        <strain evidence="9">Pi057C3</strain>
    </source>
</reference>
<evidence type="ECO:0000313" key="9">
    <source>
        <dbReference type="EMBL" id="KAJ0408258.1"/>
    </source>
</evidence>
<evidence type="ECO:0000256" key="5">
    <source>
        <dbReference type="ARBA" id="ARBA00023163"/>
    </source>
</evidence>
<protein>
    <recommendedName>
        <fullName evidence="8">RWP-RK domain-containing protein</fullName>
    </recommendedName>
</protein>
<keyword evidence="4" id="KW-0238">DNA-binding</keyword>
<feature type="domain" description="RWP-RK" evidence="8">
    <location>
        <begin position="49"/>
        <end position="133"/>
    </location>
</feature>
<keyword evidence="10" id="KW-1185">Reference proteome</keyword>
<keyword evidence="3" id="KW-0175">Coiled coil</keyword>
<evidence type="ECO:0000259" key="8">
    <source>
        <dbReference type="PROSITE" id="PS51519"/>
    </source>
</evidence>
<dbReference type="GO" id="GO:0003700">
    <property type="term" value="F:DNA-binding transcription factor activity"/>
    <property type="evidence" value="ECO:0007669"/>
    <property type="project" value="InterPro"/>
</dbReference>
<feature type="region of interest" description="Disordered" evidence="7">
    <location>
        <begin position="151"/>
        <end position="197"/>
    </location>
</feature>
<dbReference type="PROSITE" id="PS51519">
    <property type="entry name" value="RWP_RK"/>
    <property type="match status" value="1"/>
</dbReference>
<comment type="caution">
    <text evidence="9">The sequence shown here is derived from an EMBL/GenBank/DDBJ whole genome shotgun (WGS) entry which is preliminary data.</text>
</comment>
<organism evidence="9 10">
    <name type="scientific">Pythium insidiosum</name>
    <name type="common">Pythiosis disease agent</name>
    <dbReference type="NCBI Taxonomy" id="114742"/>
    <lineage>
        <taxon>Eukaryota</taxon>
        <taxon>Sar</taxon>
        <taxon>Stramenopiles</taxon>
        <taxon>Oomycota</taxon>
        <taxon>Peronosporomycetes</taxon>
        <taxon>Pythiales</taxon>
        <taxon>Pythiaceae</taxon>
        <taxon>Pythium</taxon>
    </lineage>
</organism>
<evidence type="ECO:0000256" key="6">
    <source>
        <dbReference type="ARBA" id="ARBA00023242"/>
    </source>
</evidence>
<evidence type="ECO:0000256" key="1">
    <source>
        <dbReference type="ARBA" id="ARBA00004049"/>
    </source>
</evidence>
<comment type="function">
    <text evidence="1">Putative transcription factor.</text>
</comment>
<sequence>MMTTRGPSPRSTASASNALDSRLANMPPLNMAHIHGSSLMLDDHHEYGRRSPPQAKKPVMSLSPACNFEAFSHHFHLPLKTAAEKFGVRATAFKKRCRAIGIRHWPYRKVRSLKRSLQELNRCKDQGTLNDKQLNQFNTFKKQLDKLMAPETYGIDPSGRIPQHHFEDDGNDEDDDSGDDDSYGSQSPRYGSASFTDCSISPAEADKTFGDFSGPTHLRSLRKQQSNFMMPSSHLGKSLGGFSSNELPTYKFPYVGYDHYLHESAVDKPLHAMRSMGHRSDEQDFDHAPSSSSGMDGHYMPSSEVTYEESRPHNDPSEPQQSQQQEADEPNSHLDYNSERFFDDVFLQISPDYGCLV</sequence>
<dbReference type="GO" id="GO:0003677">
    <property type="term" value="F:DNA binding"/>
    <property type="evidence" value="ECO:0007669"/>
    <property type="project" value="UniProtKB-KW"/>
</dbReference>